<dbReference type="RefSeq" id="WP_182665132.1">
    <property type="nucleotide sequence ID" value="NZ_JACIVI010000005.1"/>
</dbReference>
<dbReference type="NCBIfam" id="NF003967">
    <property type="entry name" value="PRK05461.1"/>
    <property type="match status" value="1"/>
</dbReference>
<dbReference type="PANTHER" id="PTHR14289">
    <property type="entry name" value="F-BOX ONLY PROTEIN 3"/>
    <property type="match status" value="1"/>
</dbReference>
<dbReference type="AlphaFoldDB" id="A0A839HK36"/>
<evidence type="ECO:0000313" key="2">
    <source>
        <dbReference type="EMBL" id="MBB1162815.1"/>
    </source>
</evidence>
<feature type="domain" description="ApaG" evidence="1">
    <location>
        <begin position="1"/>
        <end position="124"/>
    </location>
</feature>
<dbReference type="PANTHER" id="PTHR14289:SF16">
    <property type="entry name" value="POLYMERASE DELTA-INTERACTING PROTEIN 2"/>
    <property type="match status" value="1"/>
</dbReference>
<dbReference type="Pfam" id="PF04379">
    <property type="entry name" value="DUF525"/>
    <property type="match status" value="1"/>
</dbReference>
<sequence>MTSARLVCSVQTRFLPEQSDPAQSRYAYAYTVSIENRGTLAAQLIARHWQIEEGGEPTQEVHGLGVVGQQPLLGPGESHEYTSWVQIGHPQGRMKGRFLFVSVEAEPFEVEVPAFELAFANMLH</sequence>
<dbReference type="GO" id="GO:0070987">
    <property type="term" value="P:error-free translesion synthesis"/>
    <property type="evidence" value="ECO:0007669"/>
    <property type="project" value="TreeGrafter"/>
</dbReference>
<evidence type="ECO:0000313" key="3">
    <source>
        <dbReference type="Proteomes" id="UP000586093"/>
    </source>
</evidence>
<evidence type="ECO:0000259" key="1">
    <source>
        <dbReference type="PROSITE" id="PS51087"/>
    </source>
</evidence>
<reference evidence="2 3" key="1">
    <citation type="submission" date="2020-08" db="EMBL/GenBank/DDBJ databases">
        <title>Aquariorum lacteus gen. nov., sp. nov., a new member of the family Comamonadaceae, isolated from freshwater aquarium.</title>
        <authorList>
            <person name="Chun S.-J."/>
        </authorList>
    </citation>
    <scope>NUCLEOTIDE SEQUENCE [LARGE SCALE GENOMIC DNA]</scope>
    <source>
        <strain evidence="2 3">SJAQ100</strain>
    </source>
</reference>
<dbReference type="InterPro" id="IPR036767">
    <property type="entry name" value="ApaG_sf"/>
</dbReference>
<dbReference type="EMBL" id="JACIVI010000005">
    <property type="protein sequence ID" value="MBB1162815.1"/>
    <property type="molecule type" value="Genomic_DNA"/>
</dbReference>
<dbReference type="SUPFAM" id="SSF110069">
    <property type="entry name" value="ApaG-like"/>
    <property type="match status" value="1"/>
</dbReference>
<proteinExistence type="predicted"/>
<accession>A0A839HK36</accession>
<comment type="caution">
    <text evidence="2">The sequence shown here is derived from an EMBL/GenBank/DDBJ whole genome shotgun (WGS) entry which is preliminary data.</text>
</comment>
<gene>
    <name evidence="2" type="primary">apaG</name>
    <name evidence="2" type="ORF">H4F90_12590</name>
</gene>
<keyword evidence="3" id="KW-1185">Reference proteome</keyword>
<name>A0A839HK36_9BURK</name>
<dbReference type="Gene3D" id="2.60.40.1470">
    <property type="entry name" value="ApaG domain"/>
    <property type="match status" value="1"/>
</dbReference>
<protein>
    <submittedName>
        <fullName evidence="2">Co2+/Mg2+ efflux protein ApaG</fullName>
    </submittedName>
</protein>
<dbReference type="PROSITE" id="PS51087">
    <property type="entry name" value="APAG"/>
    <property type="match status" value="1"/>
</dbReference>
<dbReference type="InterPro" id="IPR007474">
    <property type="entry name" value="ApaG_domain"/>
</dbReference>
<organism evidence="2 3">
    <name type="scientific">Aquariibacter albus</name>
    <dbReference type="NCBI Taxonomy" id="2759899"/>
    <lineage>
        <taxon>Bacteria</taxon>
        <taxon>Pseudomonadati</taxon>
        <taxon>Pseudomonadota</taxon>
        <taxon>Betaproteobacteria</taxon>
        <taxon>Burkholderiales</taxon>
        <taxon>Sphaerotilaceae</taxon>
        <taxon>Aquariibacter</taxon>
    </lineage>
</organism>
<dbReference type="Proteomes" id="UP000586093">
    <property type="component" value="Unassembled WGS sequence"/>
</dbReference>